<dbReference type="InterPro" id="IPR021109">
    <property type="entry name" value="Peptidase_aspartic_dom_sf"/>
</dbReference>
<organism evidence="2 3">
    <name type="scientific">Orchesella dallaii</name>
    <dbReference type="NCBI Taxonomy" id="48710"/>
    <lineage>
        <taxon>Eukaryota</taxon>
        <taxon>Metazoa</taxon>
        <taxon>Ecdysozoa</taxon>
        <taxon>Arthropoda</taxon>
        <taxon>Hexapoda</taxon>
        <taxon>Collembola</taxon>
        <taxon>Entomobryomorpha</taxon>
        <taxon>Entomobryoidea</taxon>
        <taxon>Orchesellidae</taxon>
        <taxon>Orchesellinae</taxon>
        <taxon>Orchesella</taxon>
    </lineage>
</organism>
<evidence type="ECO:0000313" key="2">
    <source>
        <dbReference type="EMBL" id="CAL8067992.1"/>
    </source>
</evidence>
<proteinExistence type="predicted"/>
<sequence>MGDISVRVSLFNKIKKIQDQVNDHVNTPLSLVQVSELLGRIDKNMEALESVHYKIVALCLADADIVVQDTTFEPMEEAYMTTRVKLLEIQSSLQQANPSSSVTRSSSSASKVKLPRIELPKFAGRYEDWISFKDLFFATIHNDAALTGAEKLQYLKSVLDDEPATLIRAIQVSNSNYQEAWDLLNNRYDNQREIVNSVLQRLFGPKPIQTESAVELQKLLDNAKECVRTLKVLKRPVEHWDDVLVHFYVRKLDANTRREWAIRLTGSALPSFTDLTIFLENHIRGLQASGSVNQKSSSGGKRQHQVASHHVSAEHKCVICTGSHLLYSCKEFIAKSPAERSNIKKQHRLCYNCLHPGHHIKTCRSNSKCRKCQKRHHSMLHIERDGVKEANKENAPPPGGSESNITSNHILQVNTQVLLPTAVVLVQDNMGIQQRCRVLLDTGSQGSFISEDCVHRLGLRR</sequence>
<comment type="caution">
    <text evidence="2">The sequence shown here is derived from an EMBL/GenBank/DDBJ whole genome shotgun (WGS) entry which is preliminary data.</text>
</comment>
<accession>A0ABP1PNC2</accession>
<gene>
    <name evidence="2" type="ORF">ODALV1_LOCUS60</name>
</gene>
<dbReference type="InterPro" id="IPR005312">
    <property type="entry name" value="DUF1759"/>
</dbReference>
<feature type="region of interest" description="Disordered" evidence="1">
    <location>
        <begin position="386"/>
        <end position="406"/>
    </location>
</feature>
<protein>
    <recommendedName>
        <fullName evidence="4">CCHC-type domain-containing protein</fullName>
    </recommendedName>
</protein>
<reference evidence="2 3" key="1">
    <citation type="submission" date="2024-08" db="EMBL/GenBank/DDBJ databases">
        <authorList>
            <person name="Cucini C."/>
            <person name="Frati F."/>
        </authorList>
    </citation>
    <scope>NUCLEOTIDE SEQUENCE [LARGE SCALE GENOMIC DNA]</scope>
</reference>
<dbReference type="CDD" id="cd00303">
    <property type="entry name" value="retropepsin_like"/>
    <property type="match status" value="1"/>
</dbReference>
<name>A0ABP1PNC2_9HEXA</name>
<dbReference type="PANTHER" id="PTHR47331">
    <property type="entry name" value="PHD-TYPE DOMAIN-CONTAINING PROTEIN"/>
    <property type="match status" value="1"/>
</dbReference>
<keyword evidence="3" id="KW-1185">Reference proteome</keyword>
<dbReference type="Proteomes" id="UP001642540">
    <property type="component" value="Unassembled WGS sequence"/>
</dbReference>
<dbReference type="SUPFAM" id="SSF57756">
    <property type="entry name" value="Retrovirus zinc finger-like domains"/>
    <property type="match status" value="1"/>
</dbReference>
<evidence type="ECO:0008006" key="4">
    <source>
        <dbReference type="Google" id="ProtNLM"/>
    </source>
</evidence>
<evidence type="ECO:0000313" key="3">
    <source>
        <dbReference type="Proteomes" id="UP001642540"/>
    </source>
</evidence>
<dbReference type="Gene3D" id="2.40.70.10">
    <property type="entry name" value="Acid Proteases"/>
    <property type="match status" value="1"/>
</dbReference>
<evidence type="ECO:0000256" key="1">
    <source>
        <dbReference type="SAM" id="MobiDB-lite"/>
    </source>
</evidence>
<dbReference type="InterPro" id="IPR036875">
    <property type="entry name" value="Znf_CCHC_sf"/>
</dbReference>
<dbReference type="PANTHER" id="PTHR47331:SF1">
    <property type="entry name" value="GAG-LIKE PROTEIN"/>
    <property type="match status" value="1"/>
</dbReference>
<dbReference type="Pfam" id="PF03564">
    <property type="entry name" value="DUF1759"/>
    <property type="match status" value="1"/>
</dbReference>
<dbReference type="EMBL" id="CAXLJM020000001">
    <property type="protein sequence ID" value="CAL8067992.1"/>
    <property type="molecule type" value="Genomic_DNA"/>
</dbReference>